<dbReference type="InterPro" id="IPR008023">
    <property type="entry name" value="DUF748"/>
</dbReference>
<protein>
    <submittedName>
        <fullName evidence="1">DUF748 domain-containing protein</fullName>
    </submittedName>
</protein>
<sequence length="368" mass="39722">MEPHLPVPSKLRTRRIAVTVSVVLLALVLLGAVGFRVAVRELQQQIEAALGPRSQVGSLRVTWAGVEARDVRVRGDRSQRWPAEDELRAERVLVVPDLLGLLSADVRIRQVVIEGGYVAMQRTRDGRLRVLPALTEDRPGTGKKTGAAPMRPVSIGNIELHDGTLEFFDASVRRPALKLRLEQLHAQVGPLDLPTLDSATSVQLDGVLKGVHRDGRLRIGGDLTIATQDADIEARFNGVDLVALQPYLIKVSEAGVRRGTMDLRIDATVKDKRLHAPGHLVLIDLQLESAGVLGTFAGVPRQAVIAAMSKDQRLELDFTLEGRLDDPKFSLNENLAMQVASGLANALGVSVGGVVEGVGNVVKGLFGR</sequence>
<organism evidence="1 2">
    <name type="scientific">Caldimonas mangrovi</name>
    <dbReference type="NCBI Taxonomy" id="2944811"/>
    <lineage>
        <taxon>Bacteria</taxon>
        <taxon>Pseudomonadati</taxon>
        <taxon>Pseudomonadota</taxon>
        <taxon>Betaproteobacteria</taxon>
        <taxon>Burkholderiales</taxon>
        <taxon>Sphaerotilaceae</taxon>
        <taxon>Caldimonas</taxon>
    </lineage>
</organism>
<reference evidence="1" key="1">
    <citation type="submission" date="2022-05" db="EMBL/GenBank/DDBJ databases">
        <title>Schlegelella sp. nov., isolated from mangrove soil.</title>
        <authorList>
            <person name="Liu Y."/>
            <person name="Ge X."/>
            <person name="Liu W."/>
        </authorList>
    </citation>
    <scope>NUCLEOTIDE SEQUENCE</scope>
    <source>
        <strain evidence="1">S2-27</strain>
    </source>
</reference>
<evidence type="ECO:0000313" key="2">
    <source>
        <dbReference type="Proteomes" id="UP001165541"/>
    </source>
</evidence>
<dbReference type="PANTHER" id="PTHR30441">
    <property type="entry name" value="DUF748 DOMAIN-CONTAINING PROTEIN"/>
    <property type="match status" value="1"/>
</dbReference>
<dbReference type="RefSeq" id="WP_251779793.1">
    <property type="nucleotide sequence ID" value="NZ_JAMKFE010000011.1"/>
</dbReference>
<gene>
    <name evidence="1" type="ORF">M8A51_17410</name>
</gene>
<name>A0ABT0YRD0_9BURK</name>
<dbReference type="Proteomes" id="UP001165541">
    <property type="component" value="Unassembled WGS sequence"/>
</dbReference>
<dbReference type="InterPro" id="IPR052894">
    <property type="entry name" value="AsmA-related"/>
</dbReference>
<dbReference type="Pfam" id="PF05359">
    <property type="entry name" value="DUF748"/>
    <property type="match status" value="1"/>
</dbReference>
<comment type="caution">
    <text evidence="1">The sequence shown here is derived from an EMBL/GenBank/DDBJ whole genome shotgun (WGS) entry which is preliminary data.</text>
</comment>
<keyword evidence="2" id="KW-1185">Reference proteome</keyword>
<dbReference type="EMBL" id="JAMKFE010000011">
    <property type="protein sequence ID" value="MCM5681307.1"/>
    <property type="molecule type" value="Genomic_DNA"/>
</dbReference>
<accession>A0ABT0YRD0</accession>
<evidence type="ECO:0000313" key="1">
    <source>
        <dbReference type="EMBL" id="MCM5681307.1"/>
    </source>
</evidence>
<dbReference type="PANTHER" id="PTHR30441:SF8">
    <property type="entry name" value="DUF748 DOMAIN-CONTAINING PROTEIN"/>
    <property type="match status" value="1"/>
</dbReference>
<proteinExistence type="predicted"/>